<gene>
    <name evidence="1" type="ORF">C7B77_07505</name>
</gene>
<dbReference type="SUPFAM" id="SSF53795">
    <property type="entry name" value="PEP carboxykinase-like"/>
    <property type="match status" value="1"/>
</dbReference>
<organism evidence="1 2">
    <name type="scientific">Chamaesiphon polymorphus CCALA 037</name>
    <dbReference type="NCBI Taxonomy" id="2107692"/>
    <lineage>
        <taxon>Bacteria</taxon>
        <taxon>Bacillati</taxon>
        <taxon>Cyanobacteriota</taxon>
        <taxon>Cyanophyceae</taxon>
        <taxon>Gomontiellales</taxon>
        <taxon>Chamaesiphonaceae</taxon>
        <taxon>Chamaesiphon</taxon>
    </lineage>
</organism>
<comment type="caution">
    <text evidence="1">The sequence shown here is derived from an EMBL/GenBank/DDBJ whole genome shotgun (WGS) entry which is preliminary data.</text>
</comment>
<sequence>MSSNLILSLPSDLNMSIAEADRVAFFQLVYRGFERAMESAGSVDRFYTIGCYTLRLRFAGAGLMPQLAPALAHLEVEPTTNPDLTVCLWDNASTQTKLPLLIQSFVELIQIHWTDYLGPRKEVKAYDGDRIRTNFHIGPNILSVLDLQQNLACYWIDDARNIPYWEKGSPLQTILNWWTTDRQHQYVHAGAVGTPAGGVLLAGKGGSGKSSTALACIASNLVYASDDYCLVTTDPQPYVYSLYNTAKLKGQADLDRFPNLAPLVDNVDRVGLEKAMLFLHQHHPDKIARGFPIKAVLIPQVTGKPDTHISPATAGAALRALAPSTIFQLSGSGQTAFGMMSSLVKQVPCYVLELGTDMVQIPIAIEHLLSQL</sequence>
<evidence type="ECO:0000313" key="2">
    <source>
        <dbReference type="Proteomes" id="UP000238937"/>
    </source>
</evidence>
<dbReference type="Gene3D" id="3.40.50.300">
    <property type="entry name" value="P-loop containing nucleotide triphosphate hydrolases"/>
    <property type="match status" value="1"/>
</dbReference>
<protein>
    <submittedName>
        <fullName evidence="1">Serine kinase</fullName>
    </submittedName>
</protein>
<name>A0A2T1GIS6_9CYAN</name>
<reference evidence="1 2" key="1">
    <citation type="submission" date="2018-03" db="EMBL/GenBank/DDBJ databases">
        <title>The ancient ancestry and fast evolution of plastids.</title>
        <authorList>
            <person name="Moore K.R."/>
            <person name="Magnabosco C."/>
            <person name="Momper L."/>
            <person name="Gold D.A."/>
            <person name="Bosak T."/>
            <person name="Fournier G.P."/>
        </authorList>
    </citation>
    <scope>NUCLEOTIDE SEQUENCE [LARGE SCALE GENOMIC DNA]</scope>
    <source>
        <strain evidence="1 2">CCALA 037</strain>
    </source>
</reference>
<proteinExistence type="predicted"/>
<evidence type="ECO:0000313" key="1">
    <source>
        <dbReference type="EMBL" id="PSB57684.1"/>
    </source>
</evidence>
<dbReference type="RefSeq" id="WP_106302280.1">
    <property type="nucleotide sequence ID" value="NZ_PVWO01000066.1"/>
</dbReference>
<keyword evidence="1" id="KW-0808">Transferase</keyword>
<accession>A0A2T1GIS6</accession>
<dbReference type="EMBL" id="PVWO01000066">
    <property type="protein sequence ID" value="PSB57684.1"/>
    <property type="molecule type" value="Genomic_DNA"/>
</dbReference>
<keyword evidence="1" id="KW-0418">Kinase</keyword>
<dbReference type="GO" id="GO:0016301">
    <property type="term" value="F:kinase activity"/>
    <property type="evidence" value="ECO:0007669"/>
    <property type="project" value="UniProtKB-KW"/>
</dbReference>
<dbReference type="AlphaFoldDB" id="A0A2T1GIS6"/>
<dbReference type="OrthoDB" id="443544at2"/>
<keyword evidence="2" id="KW-1185">Reference proteome</keyword>
<dbReference type="Proteomes" id="UP000238937">
    <property type="component" value="Unassembled WGS sequence"/>
</dbReference>
<dbReference type="InterPro" id="IPR027417">
    <property type="entry name" value="P-loop_NTPase"/>
</dbReference>